<dbReference type="Proteomes" id="UP000655044">
    <property type="component" value="Unassembled WGS sequence"/>
</dbReference>
<dbReference type="Pfam" id="PF00282">
    <property type="entry name" value="Pyridoxal_deC"/>
    <property type="match status" value="1"/>
</dbReference>
<proteinExistence type="inferred from homology"/>
<accession>A0A8J3RW15</accession>
<evidence type="ECO:0000256" key="4">
    <source>
        <dbReference type="ARBA" id="ARBA00023239"/>
    </source>
</evidence>
<dbReference type="Gene3D" id="3.40.640.10">
    <property type="entry name" value="Type I PLP-dependent aspartate aminotransferase-like (Major domain)"/>
    <property type="match status" value="1"/>
</dbReference>
<dbReference type="InterPro" id="IPR015421">
    <property type="entry name" value="PyrdxlP-dep_Trfase_major"/>
</dbReference>
<organism evidence="7 8">
    <name type="scientific">Planobispora rosea</name>
    <dbReference type="NCBI Taxonomy" id="35762"/>
    <lineage>
        <taxon>Bacteria</taxon>
        <taxon>Bacillati</taxon>
        <taxon>Actinomycetota</taxon>
        <taxon>Actinomycetes</taxon>
        <taxon>Streptosporangiales</taxon>
        <taxon>Streptosporangiaceae</taxon>
        <taxon>Planobispora</taxon>
    </lineage>
</organism>
<evidence type="ECO:0000256" key="5">
    <source>
        <dbReference type="PIRSR" id="PIRSR602129-50"/>
    </source>
</evidence>
<dbReference type="InterPro" id="IPR021115">
    <property type="entry name" value="Pyridoxal-P_BS"/>
</dbReference>
<dbReference type="InterPro" id="IPR015422">
    <property type="entry name" value="PyrdxlP-dep_Trfase_small"/>
</dbReference>
<evidence type="ECO:0000256" key="3">
    <source>
        <dbReference type="ARBA" id="ARBA00022898"/>
    </source>
</evidence>
<keyword evidence="8" id="KW-1185">Reference proteome</keyword>
<dbReference type="PANTHER" id="PTHR11999">
    <property type="entry name" value="GROUP II PYRIDOXAL-5-PHOSPHATE DECARBOXYLASE"/>
    <property type="match status" value="1"/>
</dbReference>
<dbReference type="GO" id="GO:0005737">
    <property type="term" value="C:cytoplasm"/>
    <property type="evidence" value="ECO:0007669"/>
    <property type="project" value="TreeGrafter"/>
</dbReference>
<dbReference type="PROSITE" id="PS00392">
    <property type="entry name" value="DDC_GAD_HDC_YDC"/>
    <property type="match status" value="1"/>
</dbReference>
<evidence type="ECO:0000256" key="6">
    <source>
        <dbReference type="RuleBase" id="RU000382"/>
    </source>
</evidence>
<sequence>MRAAETVPDTTRTTCARGSRAGRDLYGKAKNTEQTIQYIDCLLYPLYPHTSCVHSYDERLTSLVFDYMKDRLSLDPVPLDNPGVKDKLEAALTGIISPGGTDPEKVLDLYADQLAPAVISADSPRFLSFIPAAPTKAALLFDMVVSCASLQGISWLEASGAIAAENQVLRLLADLAGMPASAGGCFVSGGSAANLSALVVARDTARRRLPEGRLRVAVSDQAHSSISNTLRIIDVDALVVPSRDHRLTGTSLRAALEADPDPSNVIAVVATSGTTNAGIIDDLAGIAEVARERDLWFHVDGAYGGAGLFAPSVRHRYAGIEHADSFIVDPHKWLFAPFDCAALLYREPRLARAVHTQDASYLDVLHTEGDEWNPTDYAYHLTRRARGLPLWFSLAVNGTDAYTEAIEKGLRLARETAALIDRTDHLELIREPELSAVLFRRTGWTSRDYHDWSERLLAGQIGFVTPTGWEGETVARFAFLHPGTSMEIVREILDTMA</sequence>
<dbReference type="GO" id="GO:0019752">
    <property type="term" value="P:carboxylic acid metabolic process"/>
    <property type="evidence" value="ECO:0007669"/>
    <property type="project" value="InterPro"/>
</dbReference>
<evidence type="ECO:0000313" key="8">
    <source>
        <dbReference type="Proteomes" id="UP000655044"/>
    </source>
</evidence>
<dbReference type="GO" id="GO:0030170">
    <property type="term" value="F:pyridoxal phosphate binding"/>
    <property type="evidence" value="ECO:0007669"/>
    <property type="project" value="InterPro"/>
</dbReference>
<reference evidence="7" key="1">
    <citation type="submission" date="2021-01" db="EMBL/GenBank/DDBJ databases">
        <title>Whole genome shotgun sequence of Planobispora rosea NBRC 15558.</title>
        <authorList>
            <person name="Komaki H."/>
            <person name="Tamura T."/>
        </authorList>
    </citation>
    <scope>NUCLEOTIDE SEQUENCE</scope>
    <source>
        <strain evidence="7">NBRC 15558</strain>
    </source>
</reference>
<comment type="cofactor">
    <cofactor evidence="1 5 6">
        <name>pyridoxal 5'-phosphate</name>
        <dbReference type="ChEBI" id="CHEBI:597326"/>
    </cofactor>
</comment>
<evidence type="ECO:0000256" key="2">
    <source>
        <dbReference type="ARBA" id="ARBA00009533"/>
    </source>
</evidence>
<dbReference type="InterPro" id="IPR002129">
    <property type="entry name" value="PyrdxlP-dep_de-COase"/>
</dbReference>
<evidence type="ECO:0000313" key="7">
    <source>
        <dbReference type="EMBL" id="GIH82274.1"/>
    </source>
</evidence>
<feature type="modified residue" description="N6-(pyridoxal phosphate)lysine" evidence="5">
    <location>
        <position position="332"/>
    </location>
</feature>
<protein>
    <submittedName>
        <fullName evidence="7">Glutamate decarboxylase</fullName>
    </submittedName>
</protein>
<dbReference type="EMBL" id="BOOI01000005">
    <property type="protein sequence ID" value="GIH82274.1"/>
    <property type="molecule type" value="Genomic_DNA"/>
</dbReference>
<gene>
    <name evidence="7" type="ORF">Pro02_06820</name>
</gene>
<keyword evidence="3 5" id="KW-0663">Pyridoxal phosphate</keyword>
<dbReference type="PANTHER" id="PTHR11999:SF165">
    <property type="entry name" value="DECARBOXYLASE, PUTATIVE (AFU_ORTHOLOGUE AFUA_2G04980)-RELATED"/>
    <property type="match status" value="1"/>
</dbReference>
<comment type="similarity">
    <text evidence="2 6">Belongs to the group II decarboxylase family.</text>
</comment>
<keyword evidence="4 6" id="KW-0456">Lyase</keyword>
<evidence type="ECO:0000256" key="1">
    <source>
        <dbReference type="ARBA" id="ARBA00001933"/>
    </source>
</evidence>
<dbReference type="InterPro" id="IPR010977">
    <property type="entry name" value="Aromatic_deC"/>
</dbReference>
<comment type="caution">
    <text evidence="7">The sequence shown here is derived from an EMBL/GenBank/DDBJ whole genome shotgun (WGS) entry which is preliminary data.</text>
</comment>
<dbReference type="AlphaFoldDB" id="A0A8J3RW15"/>
<dbReference type="Gene3D" id="3.90.1150.10">
    <property type="entry name" value="Aspartate Aminotransferase, domain 1"/>
    <property type="match status" value="1"/>
</dbReference>
<dbReference type="SUPFAM" id="SSF53383">
    <property type="entry name" value="PLP-dependent transferases"/>
    <property type="match status" value="1"/>
</dbReference>
<dbReference type="InterPro" id="IPR015424">
    <property type="entry name" value="PyrdxlP-dep_Trfase"/>
</dbReference>
<dbReference type="GO" id="GO:0004058">
    <property type="term" value="F:aromatic-L-amino-acid decarboxylase activity"/>
    <property type="evidence" value="ECO:0007669"/>
    <property type="project" value="UniProtKB-ARBA"/>
</dbReference>
<name>A0A8J3RW15_PLARO</name>